<keyword evidence="2 3" id="KW-0040">ANK repeat</keyword>
<dbReference type="STRING" id="1810919.A0A3D8QR91"/>
<reference evidence="5 6" key="1">
    <citation type="journal article" date="2018" name="IMA Fungus">
        <title>IMA Genome-F 9: Draft genome sequence of Annulohypoxylon stygium, Aspergillus mulundensis, Berkeleyomyces basicola (syn. Thielaviopsis basicola), Ceratocystis smalleyi, two Cercospora beticola strains, Coleophoma cylindrospora, Fusarium fracticaudum, Phialophora cf. hyalina, and Morchella septimelata.</title>
        <authorList>
            <person name="Wingfield B.D."/>
            <person name="Bills G.F."/>
            <person name="Dong Y."/>
            <person name="Huang W."/>
            <person name="Nel W.J."/>
            <person name="Swalarsk-Parry B.S."/>
            <person name="Vaghefi N."/>
            <person name="Wilken P.M."/>
            <person name="An Z."/>
            <person name="de Beer Z.W."/>
            <person name="De Vos L."/>
            <person name="Chen L."/>
            <person name="Duong T.A."/>
            <person name="Gao Y."/>
            <person name="Hammerbacher A."/>
            <person name="Kikkert J.R."/>
            <person name="Li Y."/>
            <person name="Li H."/>
            <person name="Li K."/>
            <person name="Li Q."/>
            <person name="Liu X."/>
            <person name="Ma X."/>
            <person name="Naidoo K."/>
            <person name="Pethybridge S.J."/>
            <person name="Sun J."/>
            <person name="Steenkamp E.T."/>
            <person name="van der Nest M.A."/>
            <person name="van Wyk S."/>
            <person name="Wingfield M.J."/>
            <person name="Xiong C."/>
            <person name="Yue Q."/>
            <person name="Zhang X."/>
        </authorList>
    </citation>
    <scope>NUCLEOTIDE SEQUENCE [LARGE SCALE GENOMIC DNA]</scope>
    <source>
        <strain evidence="5 6">DSM 5745</strain>
    </source>
</reference>
<dbReference type="InterPro" id="IPR036047">
    <property type="entry name" value="F-box-like_dom_sf"/>
</dbReference>
<evidence type="ECO:0000259" key="4">
    <source>
        <dbReference type="PROSITE" id="PS50181"/>
    </source>
</evidence>
<evidence type="ECO:0000256" key="2">
    <source>
        <dbReference type="ARBA" id="ARBA00023043"/>
    </source>
</evidence>
<dbReference type="PROSITE" id="PS50297">
    <property type="entry name" value="ANK_REP_REGION"/>
    <property type="match status" value="3"/>
</dbReference>
<keyword evidence="1" id="KW-0677">Repeat</keyword>
<dbReference type="InterPro" id="IPR036770">
    <property type="entry name" value="Ankyrin_rpt-contain_sf"/>
</dbReference>
<protein>
    <recommendedName>
        <fullName evidence="4">F-box domain-containing protein</fullName>
    </recommendedName>
</protein>
<evidence type="ECO:0000256" key="1">
    <source>
        <dbReference type="ARBA" id="ARBA00022737"/>
    </source>
</evidence>
<dbReference type="PROSITE" id="PS50088">
    <property type="entry name" value="ANK_REPEAT"/>
    <property type="match status" value="5"/>
</dbReference>
<dbReference type="PRINTS" id="PR01415">
    <property type="entry name" value="ANKYRIN"/>
</dbReference>
<organism evidence="5 6">
    <name type="scientific">Aspergillus mulundensis</name>
    <dbReference type="NCBI Taxonomy" id="1810919"/>
    <lineage>
        <taxon>Eukaryota</taxon>
        <taxon>Fungi</taxon>
        <taxon>Dikarya</taxon>
        <taxon>Ascomycota</taxon>
        <taxon>Pezizomycotina</taxon>
        <taxon>Eurotiomycetes</taxon>
        <taxon>Eurotiomycetidae</taxon>
        <taxon>Eurotiales</taxon>
        <taxon>Aspergillaceae</taxon>
        <taxon>Aspergillus</taxon>
        <taxon>Aspergillus subgen. Nidulantes</taxon>
    </lineage>
</organism>
<evidence type="ECO:0000313" key="6">
    <source>
        <dbReference type="Proteomes" id="UP000256690"/>
    </source>
</evidence>
<dbReference type="InterPro" id="IPR001810">
    <property type="entry name" value="F-box_dom"/>
</dbReference>
<proteinExistence type="predicted"/>
<sequence>MPGLIASSTDASPLSSLPAELILMIAEFLEYENQINNFSRVSCRFYHLLNPFLYRHDVVSGSRLALRWASTHGQEPVVQKALKAGATPTVYDAASAACNGHDHLLKLFIERGVDLNAPMHYRGNLADPYSISSTLLANAANSGHQSTVRLLLESGAKIETPPGSDDEPPALIQAVYWRRHEVVRVLVDAGADVNATDNHGLTALYFAASRGHIDTVKFLLQRGADLDKGPNGILPISAAVQEGRIDIIQCLLDHGASVRYNLLVHAAYMNHASTVKLLLRHLQAMPDSELEPEQLALLAAGTGLTPIITELINRGWDANSYSVTRQTEEETHFVTPLLYAAKNGHVDIVRLLLSHGANPNRDNHDYDHPLISPLRHAVEQGHEDVVRVLLEHNASLYISEVHYILNDAIPHDAIFKLLLDHEADPHELDLEAVMLAGDPAKLQILIDAGLDFKLRGSRLDSECSTTKSFPIVLAKSNEAIVRTVFAHGHRPVPVGKGSDYDDSFYLQAAALEGNVALFECLKEIGFDARIHCNGYRLFENAACVEDYHAAGATVDWLLQQGVDMESRGPFDRTPLLSVVQNSRMDPIHATRVLLDRGADPCYESEDEDCPLLQAVVRGGNLALLVDLIDAIDRKGNIPFSVLGPQILRALSFIEDEDPPLPGSTLYRIERMLNNFWWRKFSERPREEWGPGVSDWAI</sequence>
<dbReference type="RefSeq" id="XP_026599492.1">
    <property type="nucleotide sequence ID" value="XM_026751760.1"/>
</dbReference>
<dbReference type="SUPFAM" id="SSF48403">
    <property type="entry name" value="Ankyrin repeat"/>
    <property type="match status" value="2"/>
</dbReference>
<dbReference type="Gene3D" id="1.25.40.20">
    <property type="entry name" value="Ankyrin repeat-containing domain"/>
    <property type="match status" value="4"/>
</dbReference>
<evidence type="ECO:0000256" key="3">
    <source>
        <dbReference type="PROSITE-ProRule" id="PRU00023"/>
    </source>
</evidence>
<feature type="domain" description="F-box" evidence="4">
    <location>
        <begin position="11"/>
        <end position="57"/>
    </location>
</feature>
<gene>
    <name evidence="5" type="ORF">DSM5745_09744</name>
</gene>
<feature type="repeat" description="ANK" evidence="3">
    <location>
        <begin position="332"/>
        <end position="364"/>
    </location>
</feature>
<dbReference type="PANTHER" id="PTHR24198">
    <property type="entry name" value="ANKYRIN REPEAT AND PROTEIN KINASE DOMAIN-CONTAINING PROTEIN"/>
    <property type="match status" value="1"/>
</dbReference>
<dbReference type="EMBL" id="PVWQ01000014">
    <property type="protein sequence ID" value="RDW64333.1"/>
    <property type="molecule type" value="Genomic_DNA"/>
</dbReference>
<dbReference type="PANTHER" id="PTHR24198:SF165">
    <property type="entry name" value="ANKYRIN REPEAT-CONTAINING PROTEIN-RELATED"/>
    <property type="match status" value="1"/>
</dbReference>
<feature type="repeat" description="ANK" evidence="3">
    <location>
        <begin position="199"/>
        <end position="231"/>
    </location>
</feature>
<dbReference type="SMART" id="SM00248">
    <property type="entry name" value="ANK"/>
    <property type="match status" value="9"/>
</dbReference>
<dbReference type="InterPro" id="IPR002110">
    <property type="entry name" value="Ankyrin_rpt"/>
</dbReference>
<dbReference type="GeneID" id="38120114"/>
<dbReference type="Proteomes" id="UP000256690">
    <property type="component" value="Unassembled WGS sequence"/>
</dbReference>
<feature type="repeat" description="ANK" evidence="3">
    <location>
        <begin position="372"/>
        <end position="401"/>
    </location>
</feature>
<dbReference type="SUPFAM" id="SSF81383">
    <property type="entry name" value="F-box domain"/>
    <property type="match status" value="1"/>
</dbReference>
<dbReference type="OrthoDB" id="366390at2759"/>
<evidence type="ECO:0000313" key="5">
    <source>
        <dbReference type="EMBL" id="RDW64333.1"/>
    </source>
</evidence>
<feature type="repeat" description="ANK" evidence="3">
    <location>
        <begin position="166"/>
        <end position="198"/>
    </location>
</feature>
<keyword evidence="6" id="KW-1185">Reference proteome</keyword>
<dbReference type="Pfam" id="PF12796">
    <property type="entry name" value="Ank_2"/>
    <property type="match status" value="2"/>
</dbReference>
<comment type="caution">
    <text evidence="5">The sequence shown here is derived from an EMBL/GenBank/DDBJ whole genome shotgun (WGS) entry which is preliminary data.</text>
</comment>
<name>A0A3D8QR91_9EURO</name>
<feature type="repeat" description="ANK" evidence="3">
    <location>
        <begin position="231"/>
        <end position="258"/>
    </location>
</feature>
<accession>A0A3D8QR91</accession>
<dbReference type="PROSITE" id="PS50181">
    <property type="entry name" value="FBOX"/>
    <property type="match status" value="1"/>
</dbReference>
<dbReference type="AlphaFoldDB" id="A0A3D8QR91"/>